<evidence type="ECO:0008006" key="4">
    <source>
        <dbReference type="Google" id="ProtNLM"/>
    </source>
</evidence>
<gene>
    <name evidence="2" type="ORF">IHE29_06670</name>
</gene>
<name>A0ABZ2PV48_9BURK</name>
<keyword evidence="3" id="KW-1185">Reference proteome</keyword>
<accession>A0ABZ2PV48</accession>
<dbReference type="EMBL" id="CP062176">
    <property type="protein sequence ID" value="WXK38981.1"/>
    <property type="molecule type" value="Genomic_DNA"/>
</dbReference>
<dbReference type="Proteomes" id="UP001493153">
    <property type="component" value="Chromosome"/>
</dbReference>
<organism evidence="2 3">
    <name type="scientific">Mycetohabitans rhizoxinica</name>
    <dbReference type="NCBI Taxonomy" id="412963"/>
    <lineage>
        <taxon>Bacteria</taxon>
        <taxon>Pseudomonadati</taxon>
        <taxon>Pseudomonadota</taxon>
        <taxon>Betaproteobacteria</taxon>
        <taxon>Burkholderiales</taxon>
        <taxon>Burkholderiaceae</taxon>
        <taxon>Mycetohabitans</taxon>
    </lineage>
</organism>
<evidence type="ECO:0000313" key="2">
    <source>
        <dbReference type="EMBL" id="WXK38981.1"/>
    </source>
</evidence>
<dbReference type="RefSeq" id="WP_237070699.1">
    <property type="nucleotide sequence ID" value="NZ_CP062174.1"/>
</dbReference>
<evidence type="ECO:0000256" key="1">
    <source>
        <dbReference type="SAM" id="MobiDB-lite"/>
    </source>
</evidence>
<protein>
    <recommendedName>
        <fullName evidence="4">Transposase</fullName>
    </recommendedName>
</protein>
<feature type="region of interest" description="Disordered" evidence="1">
    <location>
        <begin position="1"/>
        <end position="39"/>
    </location>
</feature>
<proteinExistence type="predicted"/>
<evidence type="ECO:0000313" key="3">
    <source>
        <dbReference type="Proteomes" id="UP001493153"/>
    </source>
</evidence>
<sequence>MDEPMVGPGRFSAHFPQRGLDPRGQGVQEQGHPRKRCPEVNDMRALRALSAHRRAATLDAR</sequence>
<reference evidence="2 3" key="1">
    <citation type="submission" date="2020-09" db="EMBL/GenBank/DDBJ databases">
        <title>Genome sequences of Mycetohabitans spp.</title>
        <authorList>
            <person name="Carter M.E."/>
            <person name="Carpenter S.C.D."/>
            <person name="Bogdanove A.J."/>
        </authorList>
    </citation>
    <scope>NUCLEOTIDE SEQUENCE [LARGE SCALE GENOMIC DNA]</scope>
    <source>
        <strain evidence="2 3">B12</strain>
    </source>
</reference>